<dbReference type="AlphaFoldDB" id="A0A1Y4T265"/>
<dbReference type="Proteomes" id="UP000195305">
    <property type="component" value="Unassembled WGS sequence"/>
</dbReference>
<dbReference type="PANTHER" id="PTHR40061">
    <property type="entry name" value="SPORULATION PROTEIN YLMC-RELATED"/>
    <property type="match status" value="1"/>
</dbReference>
<dbReference type="PANTHER" id="PTHR40061:SF1">
    <property type="entry name" value="SPORULATION PROTEIN YLMC-RELATED"/>
    <property type="match status" value="1"/>
</dbReference>
<dbReference type="InterPro" id="IPR014238">
    <property type="entry name" value="Spore_YlmC/YmxH"/>
</dbReference>
<feature type="domain" description="PRC-barrel" evidence="1">
    <location>
        <begin position="6"/>
        <end position="76"/>
    </location>
</feature>
<protein>
    <submittedName>
        <fullName evidence="2">YlmC/YmxH family sporulation protein</fullName>
    </submittedName>
</protein>
<dbReference type="InterPro" id="IPR011033">
    <property type="entry name" value="PRC_barrel-like_sf"/>
</dbReference>
<proteinExistence type="predicted"/>
<organism evidence="2 3">
    <name type="scientific">Massilimicrobiota timonensis</name>
    <dbReference type="NCBI Taxonomy" id="1776392"/>
    <lineage>
        <taxon>Bacteria</taxon>
        <taxon>Bacillati</taxon>
        <taxon>Bacillota</taxon>
        <taxon>Erysipelotrichia</taxon>
        <taxon>Erysipelotrichales</taxon>
        <taxon>Erysipelotrichaceae</taxon>
        <taxon>Massilimicrobiota</taxon>
    </lineage>
</organism>
<dbReference type="NCBIfam" id="TIGR02888">
    <property type="entry name" value="spore_YlmC_YmxH"/>
    <property type="match status" value="1"/>
</dbReference>
<sequence length="80" mass="8882">MRFLALQSKDVIDASTGCKIGYVVDLEIDPLCQCIQALIVERFSAFKFICFFKGPPAIVIPIEHIITIGEDVILVHVECS</sequence>
<dbReference type="OrthoDB" id="6024937at2"/>
<evidence type="ECO:0000313" key="3">
    <source>
        <dbReference type="Proteomes" id="UP000195305"/>
    </source>
</evidence>
<dbReference type="EMBL" id="NFLJ01000009">
    <property type="protein sequence ID" value="OUQ35272.1"/>
    <property type="molecule type" value="Genomic_DNA"/>
</dbReference>
<dbReference type="Pfam" id="PF05239">
    <property type="entry name" value="PRC"/>
    <property type="match status" value="1"/>
</dbReference>
<evidence type="ECO:0000313" key="2">
    <source>
        <dbReference type="EMBL" id="OUQ35272.1"/>
    </source>
</evidence>
<evidence type="ECO:0000259" key="1">
    <source>
        <dbReference type="Pfam" id="PF05239"/>
    </source>
</evidence>
<keyword evidence="3" id="KW-1185">Reference proteome</keyword>
<accession>A0A1Y4T265</accession>
<dbReference type="RefSeq" id="WP_087357573.1">
    <property type="nucleotide sequence ID" value="NZ_NFLJ01000009.1"/>
</dbReference>
<dbReference type="Gene3D" id="2.30.30.240">
    <property type="entry name" value="PRC-barrel domain"/>
    <property type="match status" value="1"/>
</dbReference>
<dbReference type="SUPFAM" id="SSF50346">
    <property type="entry name" value="PRC-barrel domain"/>
    <property type="match status" value="1"/>
</dbReference>
<reference evidence="2 3" key="1">
    <citation type="journal article" date="2018" name="BMC Genomics">
        <title>Whole genome sequencing and function prediction of 133 gut anaerobes isolated from chicken caecum in pure cultures.</title>
        <authorList>
            <person name="Medvecky M."/>
            <person name="Cejkova D."/>
            <person name="Polansky O."/>
            <person name="Karasova D."/>
            <person name="Kubasova T."/>
            <person name="Cizek A."/>
            <person name="Rychlik I."/>
        </authorList>
    </citation>
    <scope>NUCLEOTIDE SEQUENCE [LARGE SCALE GENOMIC DNA]</scope>
    <source>
        <strain evidence="2 3">An13</strain>
    </source>
</reference>
<comment type="caution">
    <text evidence="2">The sequence shown here is derived from an EMBL/GenBank/DDBJ whole genome shotgun (WGS) entry which is preliminary data.</text>
</comment>
<gene>
    <name evidence="2" type="ORF">B5E75_04400</name>
</gene>
<dbReference type="InterPro" id="IPR027275">
    <property type="entry name" value="PRC-brl_dom"/>
</dbReference>
<name>A0A1Y4T265_9FIRM</name>